<evidence type="ECO:0000313" key="17">
    <source>
        <dbReference type="EMBL" id="GGW34176.1"/>
    </source>
</evidence>
<evidence type="ECO:0000256" key="12">
    <source>
        <dbReference type="ARBA" id="ARBA00022958"/>
    </source>
</evidence>
<dbReference type="SUPFAM" id="SSF53067">
    <property type="entry name" value="Actin-like ATPase domain"/>
    <property type="match status" value="2"/>
</dbReference>
<evidence type="ECO:0000256" key="1">
    <source>
        <dbReference type="ARBA" id="ARBA00001206"/>
    </source>
</evidence>
<keyword evidence="13 16" id="KW-0173">Coenzyme A biosynthesis</keyword>
<dbReference type="PANTHER" id="PTHR34265:SF1">
    <property type="entry name" value="TYPE III PANTOTHENATE KINASE"/>
    <property type="match status" value="1"/>
</dbReference>
<keyword evidence="11 16" id="KW-0067">ATP-binding</keyword>
<accession>A0A918IVQ9</accession>
<comment type="pathway">
    <text evidence="4 16">Cofactor biosynthesis; coenzyme A biosynthesis; CoA from (R)-pantothenate: step 1/5.</text>
</comment>
<keyword evidence="7 16" id="KW-0963">Cytoplasm</keyword>
<evidence type="ECO:0000256" key="6">
    <source>
        <dbReference type="ARBA" id="ARBA00012102"/>
    </source>
</evidence>
<evidence type="ECO:0000256" key="10">
    <source>
        <dbReference type="ARBA" id="ARBA00022777"/>
    </source>
</evidence>
<dbReference type="InterPro" id="IPR043129">
    <property type="entry name" value="ATPase_NBD"/>
</dbReference>
<evidence type="ECO:0000256" key="15">
    <source>
        <dbReference type="ARBA" id="ARBA00040883"/>
    </source>
</evidence>
<keyword evidence="12 16" id="KW-0630">Potassium</keyword>
<keyword evidence="16" id="KW-0479">Metal-binding</keyword>
<evidence type="ECO:0000256" key="13">
    <source>
        <dbReference type="ARBA" id="ARBA00022993"/>
    </source>
</evidence>
<dbReference type="HAMAP" id="MF_01274">
    <property type="entry name" value="Pantothen_kinase_3"/>
    <property type="match status" value="1"/>
</dbReference>
<feature type="binding site" evidence="16">
    <location>
        <position position="135"/>
    </location>
    <ligand>
        <name>substrate</name>
    </ligand>
</feature>
<dbReference type="Pfam" id="PF03309">
    <property type="entry name" value="Pan_kinase"/>
    <property type="match status" value="1"/>
</dbReference>
<keyword evidence="10 16" id="KW-0418">Kinase</keyword>
<comment type="catalytic activity">
    <reaction evidence="1 16">
        <text>(R)-pantothenate + ATP = (R)-4'-phosphopantothenate + ADP + H(+)</text>
        <dbReference type="Rhea" id="RHEA:16373"/>
        <dbReference type="ChEBI" id="CHEBI:10986"/>
        <dbReference type="ChEBI" id="CHEBI:15378"/>
        <dbReference type="ChEBI" id="CHEBI:29032"/>
        <dbReference type="ChEBI" id="CHEBI:30616"/>
        <dbReference type="ChEBI" id="CHEBI:456216"/>
        <dbReference type="EC" id="2.7.1.33"/>
    </reaction>
</comment>
<comment type="cofactor">
    <cofactor evidence="16">
        <name>NH4(+)</name>
        <dbReference type="ChEBI" id="CHEBI:28938"/>
    </cofactor>
    <cofactor evidence="16">
        <name>K(+)</name>
        <dbReference type="ChEBI" id="CHEBI:29103"/>
    </cofactor>
    <text evidence="16">A monovalent cation. Ammonium or potassium.</text>
</comment>
<evidence type="ECO:0000256" key="4">
    <source>
        <dbReference type="ARBA" id="ARBA00005225"/>
    </source>
</evidence>
<comment type="function">
    <text evidence="16">Catalyzes the phosphorylation of pantothenate (Pan), the first step in CoA biosynthesis.</text>
</comment>
<dbReference type="NCBIfam" id="TIGR00671">
    <property type="entry name" value="baf"/>
    <property type="match status" value="1"/>
</dbReference>
<dbReference type="GO" id="GO:0015937">
    <property type="term" value="P:coenzyme A biosynthetic process"/>
    <property type="evidence" value="ECO:0007669"/>
    <property type="project" value="UniProtKB-UniRule"/>
</dbReference>
<evidence type="ECO:0000256" key="8">
    <source>
        <dbReference type="ARBA" id="ARBA00022679"/>
    </source>
</evidence>
<evidence type="ECO:0000256" key="7">
    <source>
        <dbReference type="ARBA" id="ARBA00022490"/>
    </source>
</evidence>
<keyword evidence="18" id="KW-1185">Reference proteome</keyword>
<evidence type="ECO:0000256" key="14">
    <source>
        <dbReference type="ARBA" id="ARBA00038036"/>
    </source>
</evidence>
<feature type="binding site" evidence="16">
    <location>
        <begin position="142"/>
        <end position="145"/>
    </location>
    <ligand>
        <name>substrate</name>
    </ligand>
</feature>
<feature type="binding site" evidence="16">
    <location>
        <position position="168"/>
    </location>
    <ligand>
        <name>ATP</name>
        <dbReference type="ChEBI" id="CHEBI:30616"/>
    </ligand>
</feature>
<dbReference type="CDD" id="cd24015">
    <property type="entry name" value="ASKHA_NBD_PanK-III"/>
    <property type="match status" value="1"/>
</dbReference>
<feature type="binding site" evidence="16">
    <location>
        <begin position="54"/>
        <end position="61"/>
    </location>
    <ligand>
        <name>ATP</name>
        <dbReference type="ChEBI" id="CHEBI:30616"/>
    </ligand>
</feature>
<protein>
    <recommendedName>
        <fullName evidence="15 16">Type III pantothenate kinase</fullName>
        <ecNumber evidence="6 16">2.7.1.33</ecNumber>
    </recommendedName>
    <alternativeName>
        <fullName evidence="16">PanK-III</fullName>
    </alternativeName>
    <alternativeName>
        <fullName evidence="16">Pantothenic acid kinase</fullName>
    </alternativeName>
</protein>
<evidence type="ECO:0000256" key="3">
    <source>
        <dbReference type="ARBA" id="ARBA00004496"/>
    </source>
</evidence>
<dbReference type="NCBIfam" id="NF009853">
    <property type="entry name" value="PRK13320.1-5"/>
    <property type="match status" value="1"/>
</dbReference>
<organism evidence="17 18">
    <name type="scientific">Arenibacter certesii</name>
    <dbReference type="NCBI Taxonomy" id="228955"/>
    <lineage>
        <taxon>Bacteria</taxon>
        <taxon>Pseudomonadati</taxon>
        <taxon>Bacteroidota</taxon>
        <taxon>Flavobacteriia</taxon>
        <taxon>Flavobacteriales</taxon>
        <taxon>Flavobacteriaceae</taxon>
        <taxon>Arenibacter</taxon>
    </lineage>
</organism>
<evidence type="ECO:0000256" key="9">
    <source>
        <dbReference type="ARBA" id="ARBA00022741"/>
    </source>
</evidence>
<dbReference type="EMBL" id="BMWP01000011">
    <property type="protein sequence ID" value="GGW34176.1"/>
    <property type="molecule type" value="Genomic_DNA"/>
</dbReference>
<reference evidence="17" key="2">
    <citation type="submission" date="2020-09" db="EMBL/GenBank/DDBJ databases">
        <authorList>
            <person name="Sun Q."/>
            <person name="Kim S."/>
        </authorList>
    </citation>
    <scope>NUCLEOTIDE SEQUENCE</scope>
    <source>
        <strain evidence="17">KCTC 12113</strain>
    </source>
</reference>
<proteinExistence type="inferred from homology"/>
<dbReference type="AlphaFoldDB" id="A0A918IVQ9"/>
<keyword evidence="9 16" id="KW-0547">Nucleotide-binding</keyword>
<dbReference type="Gene3D" id="3.30.420.40">
    <property type="match status" value="2"/>
</dbReference>
<sequence>MDFQSIALPTELRHQLLLAGANINSILIYTNKNVKKGGSFFTFFDLCNMNLIIDAGNTLVKMAVFKGRDIVYDQKIPLKDFAKNVRSIFSEFRSIQYAMLSTVGALSQAEIDMVSVFCGVHVLSHATKIPFKNSYATPQTLGVDRIALAAAAFYYNPNGNTLVIDAGSCVTYDLINDYGEYLGGAISPGVAMRYKALHTQTAKLPFLEQEEIADFIGNTTETSIHSGVVNGICNEIDGVISQYQSRFTDLTVILTGGDEQFLSKRLKNTIFAHSNFLLLGLNHLLEYNKR</sequence>
<dbReference type="InterPro" id="IPR004619">
    <property type="entry name" value="Type_III_PanK"/>
</dbReference>
<feature type="binding site" evidence="16">
    <location>
        <position position="220"/>
    </location>
    <ligand>
        <name>substrate</name>
    </ligand>
</feature>
<comment type="cofactor">
    <cofactor evidence="2">
        <name>K(+)</name>
        <dbReference type="ChEBI" id="CHEBI:29103"/>
    </cofactor>
</comment>
<evidence type="ECO:0000256" key="5">
    <source>
        <dbReference type="ARBA" id="ARBA00011738"/>
    </source>
</evidence>
<gene>
    <name evidence="16 17" type="primary">coaX</name>
    <name evidence="17" type="ORF">GCM10007383_18900</name>
</gene>
<comment type="subcellular location">
    <subcellularLocation>
        <location evidence="3 16">Cytoplasm</location>
    </subcellularLocation>
</comment>
<evidence type="ECO:0000256" key="2">
    <source>
        <dbReference type="ARBA" id="ARBA00001958"/>
    </source>
</evidence>
<comment type="subunit">
    <text evidence="5 16">Homodimer.</text>
</comment>
<dbReference type="PANTHER" id="PTHR34265">
    <property type="entry name" value="TYPE III PANTOTHENATE KINASE"/>
    <property type="match status" value="1"/>
</dbReference>
<dbReference type="EC" id="2.7.1.33" evidence="6 16"/>
<dbReference type="GO" id="GO:0046872">
    <property type="term" value="F:metal ion binding"/>
    <property type="evidence" value="ECO:0007669"/>
    <property type="project" value="UniProtKB-KW"/>
</dbReference>
<dbReference type="Proteomes" id="UP000634668">
    <property type="component" value="Unassembled WGS sequence"/>
</dbReference>
<comment type="caution">
    <text evidence="17">The sequence shown here is derived from an EMBL/GenBank/DDBJ whole genome shotgun (WGS) entry which is preliminary data.</text>
</comment>
<dbReference type="GO" id="GO:0005737">
    <property type="term" value="C:cytoplasm"/>
    <property type="evidence" value="ECO:0007669"/>
    <property type="project" value="UniProtKB-SubCell"/>
</dbReference>
<dbReference type="GO" id="GO:0004594">
    <property type="term" value="F:pantothenate kinase activity"/>
    <property type="evidence" value="ECO:0007669"/>
    <property type="project" value="UniProtKB-UniRule"/>
</dbReference>
<dbReference type="GO" id="GO:0005524">
    <property type="term" value="F:ATP binding"/>
    <property type="evidence" value="ECO:0007669"/>
    <property type="project" value="UniProtKB-UniRule"/>
</dbReference>
<evidence type="ECO:0000256" key="11">
    <source>
        <dbReference type="ARBA" id="ARBA00022840"/>
    </source>
</evidence>
<reference evidence="17" key="1">
    <citation type="journal article" date="2014" name="Int. J. Syst. Evol. Microbiol.">
        <title>Complete genome sequence of Corynebacterium casei LMG S-19264T (=DSM 44701T), isolated from a smear-ripened cheese.</title>
        <authorList>
            <consortium name="US DOE Joint Genome Institute (JGI-PGF)"/>
            <person name="Walter F."/>
            <person name="Albersmeier A."/>
            <person name="Kalinowski J."/>
            <person name="Ruckert C."/>
        </authorList>
    </citation>
    <scope>NUCLEOTIDE SEQUENCE</scope>
    <source>
        <strain evidence="17">KCTC 12113</strain>
    </source>
</reference>
<evidence type="ECO:0000313" key="18">
    <source>
        <dbReference type="Proteomes" id="UP000634668"/>
    </source>
</evidence>
<comment type="similarity">
    <text evidence="14 16">Belongs to the type III pantothenate kinase family.</text>
</comment>
<evidence type="ECO:0000256" key="16">
    <source>
        <dbReference type="HAMAP-Rule" id="MF_01274"/>
    </source>
</evidence>
<feature type="active site" description="Proton acceptor" evidence="16">
    <location>
        <position position="144"/>
    </location>
</feature>
<name>A0A918IVQ9_9FLAO</name>
<keyword evidence="8 16" id="KW-0808">Transferase</keyword>
<feature type="binding site" evidence="16">
    <location>
        <position position="165"/>
    </location>
    <ligand>
        <name>K(+)</name>
        <dbReference type="ChEBI" id="CHEBI:29103"/>
    </ligand>
</feature>